<evidence type="ECO:0000313" key="13">
    <source>
        <dbReference type="EMBL" id="TMQ68849.1"/>
    </source>
</evidence>
<evidence type="ECO:0000256" key="1">
    <source>
        <dbReference type="ARBA" id="ARBA00007164"/>
    </source>
</evidence>
<evidence type="ECO:0000256" key="10">
    <source>
        <dbReference type="SAM" id="MobiDB-lite"/>
    </source>
</evidence>
<evidence type="ECO:0000256" key="11">
    <source>
        <dbReference type="SAM" id="SignalP"/>
    </source>
</evidence>
<dbReference type="GO" id="GO:0006508">
    <property type="term" value="P:proteolysis"/>
    <property type="evidence" value="ECO:0007669"/>
    <property type="project" value="InterPro"/>
</dbReference>
<dbReference type="PANTHER" id="PTHR21581">
    <property type="entry name" value="D-ALANYL-D-ALANINE CARBOXYPEPTIDASE"/>
    <property type="match status" value="1"/>
</dbReference>
<evidence type="ECO:0000256" key="4">
    <source>
        <dbReference type="ARBA" id="ARBA00022960"/>
    </source>
</evidence>
<dbReference type="InterPro" id="IPR001967">
    <property type="entry name" value="Peptidase_S11_N"/>
</dbReference>
<reference evidence="13 14" key="1">
    <citation type="journal article" date="2019" name="Nat. Microbiol.">
        <title>Mediterranean grassland soil C-N compound turnover is dependent on rainfall and depth, and is mediated by genomically divergent microorganisms.</title>
        <authorList>
            <person name="Diamond S."/>
            <person name="Andeer P.F."/>
            <person name="Li Z."/>
            <person name="Crits-Christoph A."/>
            <person name="Burstein D."/>
            <person name="Anantharaman K."/>
            <person name="Lane K.R."/>
            <person name="Thomas B.C."/>
            <person name="Pan C."/>
            <person name="Northen T.R."/>
            <person name="Banfield J.F."/>
        </authorList>
    </citation>
    <scope>NUCLEOTIDE SEQUENCE [LARGE SCALE GENOMIC DNA]</scope>
    <source>
        <strain evidence="13">WS_11</strain>
    </source>
</reference>
<feature type="signal peptide" evidence="11">
    <location>
        <begin position="1"/>
        <end position="27"/>
    </location>
</feature>
<feature type="active site" evidence="7">
    <location>
        <position position="152"/>
    </location>
</feature>
<feature type="region of interest" description="Disordered" evidence="10">
    <location>
        <begin position="36"/>
        <end position="63"/>
    </location>
</feature>
<feature type="chain" id="PRO_5022099513" evidence="11">
    <location>
        <begin position="28"/>
        <end position="316"/>
    </location>
</feature>
<sequence>MSRRALRLWGTLFLAALAACPATMAGAATPSHAPAATAGIQTAAARRPATGTRHRRSRARRAPPGGVVWARNAIVVDPATGEVLYQKNSAAAEPCASLTKMMTALVLLEQKPDMDRVVEVTQAELSGGGHTQLRRGEQVRIGDLLHMSLMCSDNVATRVLARESGLAPDDFLARMNRKAVELGLARTRFVEFTGLDERNVSTAADIATLLHTAAANETIQEISTTRSYDFRSLSAKNRTRLHHIGTTNRLLGRYDIRGGKTGFIQEAGYCFATWIHTDSRDMIAVVMGAPTNATRFADVVRLVQHTSTQGVAPGGL</sequence>
<dbReference type="GO" id="GO:0009252">
    <property type="term" value="P:peptidoglycan biosynthetic process"/>
    <property type="evidence" value="ECO:0007669"/>
    <property type="project" value="UniProtKB-KW"/>
</dbReference>
<dbReference type="Pfam" id="PF00768">
    <property type="entry name" value="Peptidase_S11"/>
    <property type="match status" value="1"/>
</dbReference>
<keyword evidence="5" id="KW-0573">Peptidoglycan synthesis</keyword>
<dbReference type="Gene3D" id="3.40.710.10">
    <property type="entry name" value="DD-peptidase/beta-lactamase superfamily"/>
    <property type="match status" value="1"/>
</dbReference>
<keyword evidence="4" id="KW-0133">Cell shape</keyword>
<keyword evidence="3" id="KW-0378">Hydrolase</keyword>
<dbReference type="GO" id="GO:0009002">
    <property type="term" value="F:serine-type D-Ala-D-Ala carboxypeptidase activity"/>
    <property type="evidence" value="ECO:0007669"/>
    <property type="project" value="InterPro"/>
</dbReference>
<feature type="domain" description="Peptidase S11 D-alanyl-D-alanine carboxypeptidase A N-terminal" evidence="12">
    <location>
        <begin position="68"/>
        <end position="291"/>
    </location>
</feature>
<evidence type="ECO:0000256" key="2">
    <source>
        <dbReference type="ARBA" id="ARBA00022729"/>
    </source>
</evidence>
<accession>A0A538TZA2</accession>
<gene>
    <name evidence="13" type="ORF">E6K81_16230</name>
</gene>
<evidence type="ECO:0000259" key="12">
    <source>
        <dbReference type="Pfam" id="PF00768"/>
    </source>
</evidence>
<protein>
    <submittedName>
        <fullName evidence="13">D-alanyl-D-alanine carboxypeptidase</fullName>
    </submittedName>
</protein>
<feature type="compositionally biased region" description="Low complexity" evidence="10">
    <location>
        <begin position="36"/>
        <end position="51"/>
    </location>
</feature>
<comment type="similarity">
    <text evidence="1 9">Belongs to the peptidase S11 family.</text>
</comment>
<dbReference type="PRINTS" id="PR00725">
    <property type="entry name" value="DADACBPTASE1"/>
</dbReference>
<keyword evidence="2 11" id="KW-0732">Signal</keyword>
<dbReference type="EMBL" id="VBPB01000369">
    <property type="protein sequence ID" value="TMQ68849.1"/>
    <property type="molecule type" value="Genomic_DNA"/>
</dbReference>
<keyword evidence="6" id="KW-0961">Cell wall biogenesis/degradation</keyword>
<keyword evidence="13" id="KW-0645">Protease</keyword>
<evidence type="ECO:0000313" key="14">
    <source>
        <dbReference type="Proteomes" id="UP000319771"/>
    </source>
</evidence>
<evidence type="ECO:0000256" key="6">
    <source>
        <dbReference type="ARBA" id="ARBA00023316"/>
    </source>
</evidence>
<evidence type="ECO:0000256" key="8">
    <source>
        <dbReference type="PIRSR" id="PIRSR618044-2"/>
    </source>
</evidence>
<comment type="caution">
    <text evidence="13">The sequence shown here is derived from an EMBL/GenBank/DDBJ whole genome shotgun (WGS) entry which is preliminary data.</text>
</comment>
<proteinExistence type="inferred from homology"/>
<feature type="active site" description="Acyl-ester intermediate" evidence="7">
    <location>
        <position position="97"/>
    </location>
</feature>
<dbReference type="SUPFAM" id="SSF56601">
    <property type="entry name" value="beta-lactamase/transpeptidase-like"/>
    <property type="match status" value="1"/>
</dbReference>
<dbReference type="InterPro" id="IPR018044">
    <property type="entry name" value="Peptidase_S11"/>
</dbReference>
<name>A0A538TZA2_UNCEI</name>
<evidence type="ECO:0000256" key="3">
    <source>
        <dbReference type="ARBA" id="ARBA00022801"/>
    </source>
</evidence>
<dbReference type="PANTHER" id="PTHR21581:SF26">
    <property type="entry name" value="D-ALANYL-D-ALANINE ENDOPEPTIDASE"/>
    <property type="match status" value="1"/>
</dbReference>
<dbReference type="InterPro" id="IPR012338">
    <property type="entry name" value="Beta-lactam/transpept-like"/>
</dbReference>
<evidence type="ECO:0000256" key="7">
    <source>
        <dbReference type="PIRSR" id="PIRSR618044-1"/>
    </source>
</evidence>
<feature type="binding site" evidence="8">
    <location>
        <position position="260"/>
    </location>
    <ligand>
        <name>substrate</name>
    </ligand>
</feature>
<dbReference type="PROSITE" id="PS51257">
    <property type="entry name" value="PROKAR_LIPOPROTEIN"/>
    <property type="match status" value="1"/>
</dbReference>
<organism evidence="13 14">
    <name type="scientific">Eiseniibacteriota bacterium</name>
    <dbReference type="NCBI Taxonomy" id="2212470"/>
    <lineage>
        <taxon>Bacteria</taxon>
        <taxon>Candidatus Eiseniibacteriota</taxon>
    </lineage>
</organism>
<dbReference type="AlphaFoldDB" id="A0A538TZA2"/>
<keyword evidence="13" id="KW-0121">Carboxypeptidase</keyword>
<dbReference type="GO" id="GO:0008360">
    <property type="term" value="P:regulation of cell shape"/>
    <property type="evidence" value="ECO:0007669"/>
    <property type="project" value="UniProtKB-KW"/>
</dbReference>
<feature type="compositionally biased region" description="Basic residues" evidence="10">
    <location>
        <begin position="52"/>
        <end position="61"/>
    </location>
</feature>
<evidence type="ECO:0000256" key="9">
    <source>
        <dbReference type="RuleBase" id="RU004016"/>
    </source>
</evidence>
<dbReference type="GO" id="GO:0071555">
    <property type="term" value="P:cell wall organization"/>
    <property type="evidence" value="ECO:0007669"/>
    <property type="project" value="UniProtKB-KW"/>
</dbReference>
<dbReference type="Proteomes" id="UP000319771">
    <property type="component" value="Unassembled WGS sequence"/>
</dbReference>
<evidence type="ECO:0000256" key="5">
    <source>
        <dbReference type="ARBA" id="ARBA00022984"/>
    </source>
</evidence>
<feature type="active site" description="Proton acceptor" evidence="7">
    <location>
        <position position="100"/>
    </location>
</feature>